<keyword evidence="7" id="KW-0472">Membrane</keyword>
<dbReference type="InterPro" id="IPR001862">
    <property type="entry name" value="MAC_perforin"/>
</dbReference>
<evidence type="ECO:0000256" key="5">
    <source>
        <dbReference type="ARBA" id="ARBA00022729"/>
    </source>
</evidence>
<comment type="similarity">
    <text evidence="3">Belongs to the complement C6/C7/C8/C9 family.</text>
</comment>
<dbReference type="Pfam" id="PF01823">
    <property type="entry name" value="MACPF"/>
    <property type="match status" value="1"/>
</dbReference>
<dbReference type="PROSITE" id="PS00279">
    <property type="entry name" value="MACPF_1"/>
    <property type="match status" value="1"/>
</dbReference>
<dbReference type="GO" id="GO:0005576">
    <property type="term" value="C:extracellular region"/>
    <property type="evidence" value="ECO:0007669"/>
    <property type="project" value="UniProtKB-SubCell"/>
</dbReference>
<proteinExistence type="inferred from homology"/>
<feature type="domain" description="MACPF" evidence="11">
    <location>
        <begin position="27"/>
        <end position="362"/>
    </location>
</feature>
<dbReference type="InterPro" id="IPR020864">
    <property type="entry name" value="MACPF"/>
</dbReference>
<dbReference type="Gene3D" id="2.60.40.150">
    <property type="entry name" value="C2 domain"/>
    <property type="match status" value="1"/>
</dbReference>
<dbReference type="Pfam" id="PF00168">
    <property type="entry name" value="C2"/>
    <property type="match status" value="1"/>
</dbReference>
<reference evidence="12" key="1">
    <citation type="submission" date="2025-08" db="UniProtKB">
        <authorList>
            <consortium name="Ensembl"/>
        </authorList>
    </citation>
    <scope>IDENTIFICATION</scope>
</reference>
<evidence type="ECO:0000256" key="2">
    <source>
        <dbReference type="ARBA" id="ARBA00004613"/>
    </source>
</evidence>
<evidence type="ECO:0000259" key="10">
    <source>
        <dbReference type="PROSITE" id="PS50004"/>
    </source>
</evidence>
<dbReference type="GO" id="GO:0051607">
    <property type="term" value="P:defense response to virus"/>
    <property type="evidence" value="ECO:0007669"/>
    <property type="project" value="TreeGrafter"/>
</dbReference>
<dbReference type="SMART" id="SM00239">
    <property type="entry name" value="C2"/>
    <property type="match status" value="1"/>
</dbReference>
<evidence type="ECO:0000256" key="8">
    <source>
        <dbReference type="ARBA" id="ARBA00023157"/>
    </source>
</evidence>
<evidence type="ECO:0000313" key="12">
    <source>
        <dbReference type="Ensembl" id="ENSCSRP00000024515.1"/>
    </source>
</evidence>
<dbReference type="InterPro" id="IPR020863">
    <property type="entry name" value="MACPF_CS"/>
</dbReference>
<protein>
    <recommendedName>
        <fullName evidence="14">Perforin</fullName>
    </recommendedName>
</protein>
<dbReference type="PRINTS" id="PR00764">
    <property type="entry name" value="COMPLEMENTC9"/>
</dbReference>
<evidence type="ECO:0000259" key="11">
    <source>
        <dbReference type="PROSITE" id="PS51412"/>
    </source>
</evidence>
<evidence type="ECO:0000256" key="9">
    <source>
        <dbReference type="SAM" id="SignalP"/>
    </source>
</evidence>
<evidence type="ECO:0000256" key="6">
    <source>
        <dbReference type="ARBA" id="ARBA00022852"/>
    </source>
</evidence>
<keyword evidence="4" id="KW-0964">Secreted</keyword>
<keyword evidence="5 9" id="KW-0732">Signal</keyword>
<dbReference type="InterPro" id="IPR000008">
    <property type="entry name" value="C2_dom"/>
</dbReference>
<dbReference type="GO" id="GO:0001913">
    <property type="term" value="P:T cell mediated cytotoxicity"/>
    <property type="evidence" value="ECO:0007669"/>
    <property type="project" value="TreeGrafter"/>
</dbReference>
<sequence length="553" mass="60848">MARSGAFLPLLLLFLLPGVSPDCYTGTAEECDETMFSVPAHSLLGEGIDVTTLEWTGDDVVDTSLWRHPNGTCTLCENRLQGKQHQRLPLAMADWKVQISCNRDLSSSVEESAAAVGRALASDVNNDWQSELELREESRGPALGGSQSQLTSYAYQKELQDKYTFVLQEMPCVYYRLSLTQDPPLTPQFSRALRSLPPSYDSATYRPFLAKYGTHYVSQADLGGNVQQLTAIQTCRAVLDGLTANQIKAPLDSQFLQDLGLSPLSSNAQSSNQSRQGLGSSLVPYMEKRIKVTGGDSDSKQLLSTKQDASSFSTWMASLRASPDLVSYSLMPIHTLVRPGDPRQEALRQAVKEYVAEQGHRKSCSGSCPQGGRADAFDPCKCSCSGNPLTNSMCCSRKWGMARLKVHVLRAEDLSGDPESATDAYVKFFFQGRELQTGTIDNDNSPVWREDLDLGPVTLPAPLKLEMEVWDSDPLQDDLLGRCSPYLEVGRSARLTCNLDHGHLQFSYTLECGPNLRGNNCQEYMPVRIEPRSPVSQLTAVTHQTPLPSQSRG</sequence>
<keyword evidence="6" id="KW-0204">Cytolysis</keyword>
<evidence type="ECO:0000256" key="7">
    <source>
        <dbReference type="ARBA" id="ARBA00023136"/>
    </source>
</evidence>
<dbReference type="InterPro" id="IPR052784">
    <property type="entry name" value="Perforin-1_pore-forming"/>
</dbReference>
<evidence type="ECO:0000256" key="3">
    <source>
        <dbReference type="ARBA" id="ARBA00009214"/>
    </source>
</evidence>
<dbReference type="GO" id="GO:0022829">
    <property type="term" value="F:wide pore channel activity"/>
    <property type="evidence" value="ECO:0007669"/>
    <property type="project" value="TreeGrafter"/>
</dbReference>
<dbReference type="PROSITE" id="PS50004">
    <property type="entry name" value="C2"/>
    <property type="match status" value="1"/>
</dbReference>
<dbReference type="SUPFAM" id="SSF49562">
    <property type="entry name" value="C2 domain (Calcium/lipid-binding domain, CaLB)"/>
    <property type="match status" value="1"/>
</dbReference>
<dbReference type="GO" id="GO:0001771">
    <property type="term" value="P:immunological synapse formation"/>
    <property type="evidence" value="ECO:0007669"/>
    <property type="project" value="TreeGrafter"/>
</dbReference>
<feature type="chain" id="PRO_5034241356" description="Perforin" evidence="9">
    <location>
        <begin position="22"/>
        <end position="553"/>
    </location>
</feature>
<organism evidence="12 13">
    <name type="scientific">Chelydra serpentina</name>
    <name type="common">Snapping turtle</name>
    <name type="synonym">Testudo serpentina</name>
    <dbReference type="NCBI Taxonomy" id="8475"/>
    <lineage>
        <taxon>Eukaryota</taxon>
        <taxon>Metazoa</taxon>
        <taxon>Chordata</taxon>
        <taxon>Craniata</taxon>
        <taxon>Vertebrata</taxon>
        <taxon>Euteleostomi</taxon>
        <taxon>Archelosauria</taxon>
        <taxon>Testudinata</taxon>
        <taxon>Testudines</taxon>
        <taxon>Cryptodira</taxon>
        <taxon>Durocryptodira</taxon>
        <taxon>Americhelydia</taxon>
        <taxon>Chelydroidea</taxon>
        <taxon>Chelydridae</taxon>
        <taxon>Chelydra</taxon>
    </lineage>
</organism>
<comment type="subcellular location">
    <subcellularLocation>
        <location evidence="1">Membrane</location>
    </subcellularLocation>
    <subcellularLocation>
        <location evidence="2">Secreted</location>
    </subcellularLocation>
</comment>
<dbReference type="SMART" id="SM00457">
    <property type="entry name" value="MACPF"/>
    <property type="match status" value="1"/>
</dbReference>
<dbReference type="AlphaFoldDB" id="A0A8C3T7Z4"/>
<name>A0A8C3T7Z4_CHESE</name>
<keyword evidence="8" id="KW-1015">Disulfide bond</keyword>
<dbReference type="PANTHER" id="PTHR46096">
    <property type="entry name" value="PERFORIN-1"/>
    <property type="match status" value="1"/>
</dbReference>
<evidence type="ECO:0000256" key="4">
    <source>
        <dbReference type="ARBA" id="ARBA00022525"/>
    </source>
</evidence>
<dbReference type="Ensembl" id="ENSCSRT00000025567.1">
    <property type="protein sequence ID" value="ENSCSRP00000024515.1"/>
    <property type="gene ID" value="ENSCSRG00000018396.1"/>
</dbReference>
<accession>A0A8C3T7Z4</accession>
<keyword evidence="13" id="KW-1185">Reference proteome</keyword>
<evidence type="ECO:0000256" key="1">
    <source>
        <dbReference type="ARBA" id="ARBA00004370"/>
    </source>
</evidence>
<dbReference type="Proteomes" id="UP000694403">
    <property type="component" value="Unplaced"/>
</dbReference>
<dbReference type="GO" id="GO:0005579">
    <property type="term" value="C:membrane attack complex"/>
    <property type="evidence" value="ECO:0007669"/>
    <property type="project" value="InterPro"/>
</dbReference>
<feature type="signal peptide" evidence="9">
    <location>
        <begin position="1"/>
        <end position="21"/>
    </location>
</feature>
<dbReference type="GO" id="GO:0031640">
    <property type="term" value="P:killing of cells of another organism"/>
    <property type="evidence" value="ECO:0007669"/>
    <property type="project" value="UniProtKB-KW"/>
</dbReference>
<evidence type="ECO:0008006" key="14">
    <source>
        <dbReference type="Google" id="ProtNLM"/>
    </source>
</evidence>
<evidence type="ECO:0000313" key="13">
    <source>
        <dbReference type="Proteomes" id="UP000694403"/>
    </source>
</evidence>
<reference evidence="12" key="2">
    <citation type="submission" date="2025-09" db="UniProtKB">
        <authorList>
            <consortium name="Ensembl"/>
        </authorList>
    </citation>
    <scope>IDENTIFICATION</scope>
</reference>
<dbReference type="PROSITE" id="PS51412">
    <property type="entry name" value="MACPF_2"/>
    <property type="match status" value="1"/>
</dbReference>
<feature type="domain" description="C2" evidence="10">
    <location>
        <begin position="385"/>
        <end position="499"/>
    </location>
</feature>
<dbReference type="PANTHER" id="PTHR46096:SF3">
    <property type="entry name" value="PERFORIN-1"/>
    <property type="match status" value="1"/>
</dbReference>
<dbReference type="InterPro" id="IPR035892">
    <property type="entry name" value="C2_domain_sf"/>
</dbReference>